<evidence type="ECO:0000313" key="1">
    <source>
        <dbReference type="EMBL" id="JAE07351.1"/>
    </source>
</evidence>
<dbReference type="AlphaFoldDB" id="A0A0A9FB25"/>
<reference evidence="1" key="2">
    <citation type="journal article" date="2015" name="Data Brief">
        <title>Shoot transcriptome of the giant reed, Arundo donax.</title>
        <authorList>
            <person name="Barrero R.A."/>
            <person name="Guerrero F.D."/>
            <person name="Moolhuijzen P."/>
            <person name="Goolsby J.A."/>
            <person name="Tidwell J."/>
            <person name="Bellgard S.E."/>
            <person name="Bellgard M.I."/>
        </authorList>
    </citation>
    <scope>NUCLEOTIDE SEQUENCE</scope>
    <source>
        <tissue evidence="1">Shoot tissue taken approximately 20 cm above the soil surface</tissue>
    </source>
</reference>
<dbReference type="EMBL" id="GBRH01190545">
    <property type="protein sequence ID" value="JAE07351.1"/>
    <property type="molecule type" value="Transcribed_RNA"/>
</dbReference>
<name>A0A0A9FB25_ARUDO</name>
<accession>A0A0A9FB25</accession>
<reference evidence="1" key="1">
    <citation type="submission" date="2014-09" db="EMBL/GenBank/DDBJ databases">
        <authorList>
            <person name="Magalhaes I.L.F."/>
            <person name="Oliveira U."/>
            <person name="Santos F.R."/>
            <person name="Vidigal T.H.D.A."/>
            <person name="Brescovit A.D."/>
            <person name="Santos A.J."/>
        </authorList>
    </citation>
    <scope>NUCLEOTIDE SEQUENCE</scope>
    <source>
        <tissue evidence="1">Shoot tissue taken approximately 20 cm above the soil surface</tissue>
    </source>
</reference>
<proteinExistence type="predicted"/>
<protein>
    <submittedName>
        <fullName evidence="1">Uncharacterized protein</fullName>
    </submittedName>
</protein>
<sequence>MYTMSLYRCIHYDMVLWL</sequence>
<organism evidence="1">
    <name type="scientific">Arundo donax</name>
    <name type="common">Giant reed</name>
    <name type="synonym">Donax arundinaceus</name>
    <dbReference type="NCBI Taxonomy" id="35708"/>
    <lineage>
        <taxon>Eukaryota</taxon>
        <taxon>Viridiplantae</taxon>
        <taxon>Streptophyta</taxon>
        <taxon>Embryophyta</taxon>
        <taxon>Tracheophyta</taxon>
        <taxon>Spermatophyta</taxon>
        <taxon>Magnoliopsida</taxon>
        <taxon>Liliopsida</taxon>
        <taxon>Poales</taxon>
        <taxon>Poaceae</taxon>
        <taxon>PACMAD clade</taxon>
        <taxon>Arundinoideae</taxon>
        <taxon>Arundineae</taxon>
        <taxon>Arundo</taxon>
    </lineage>
</organism>